<proteinExistence type="predicted"/>
<protein>
    <submittedName>
        <fullName evidence="2">Uncharacterized protein</fullName>
    </submittedName>
</protein>
<accession>A0A915IZU8</accession>
<sequence length="94" mass="10593">MGFVQGGGEWQNNSGQWGTRLVRKTYNNNNTERERASTRVLMCATTSSFKAMSPTPGPSFTTMLRVLRVLRVSNSRIAIIVRLYGITDRGPRDR</sequence>
<evidence type="ECO:0000313" key="1">
    <source>
        <dbReference type="Proteomes" id="UP000887565"/>
    </source>
</evidence>
<organism evidence="1 2">
    <name type="scientific">Romanomermis culicivorax</name>
    <name type="common">Nematode worm</name>
    <dbReference type="NCBI Taxonomy" id="13658"/>
    <lineage>
        <taxon>Eukaryota</taxon>
        <taxon>Metazoa</taxon>
        <taxon>Ecdysozoa</taxon>
        <taxon>Nematoda</taxon>
        <taxon>Enoplea</taxon>
        <taxon>Dorylaimia</taxon>
        <taxon>Mermithida</taxon>
        <taxon>Mermithoidea</taxon>
        <taxon>Mermithidae</taxon>
        <taxon>Romanomermis</taxon>
    </lineage>
</organism>
<dbReference type="AlphaFoldDB" id="A0A915IZU8"/>
<dbReference type="WBParaSite" id="nRc.2.0.1.t18957-RA">
    <property type="protein sequence ID" value="nRc.2.0.1.t18957-RA"/>
    <property type="gene ID" value="nRc.2.0.1.g18957"/>
</dbReference>
<evidence type="ECO:0000313" key="2">
    <source>
        <dbReference type="WBParaSite" id="nRc.2.0.1.t18957-RA"/>
    </source>
</evidence>
<reference evidence="2" key="1">
    <citation type="submission" date="2022-11" db="UniProtKB">
        <authorList>
            <consortium name="WormBaseParasite"/>
        </authorList>
    </citation>
    <scope>IDENTIFICATION</scope>
</reference>
<dbReference type="Proteomes" id="UP000887565">
    <property type="component" value="Unplaced"/>
</dbReference>
<keyword evidence="1" id="KW-1185">Reference proteome</keyword>
<name>A0A915IZU8_ROMCU</name>